<evidence type="ECO:0000256" key="6">
    <source>
        <dbReference type="ARBA" id="ARBA00023136"/>
    </source>
</evidence>
<keyword evidence="5" id="KW-1133">Transmembrane helix</keyword>
<proteinExistence type="predicted"/>
<evidence type="ECO:0000256" key="5">
    <source>
        <dbReference type="ARBA" id="ARBA00022989"/>
    </source>
</evidence>
<dbReference type="GO" id="GO:0016747">
    <property type="term" value="F:acyltransferase activity, transferring groups other than amino-acyl groups"/>
    <property type="evidence" value="ECO:0007669"/>
    <property type="project" value="InterPro"/>
</dbReference>
<sequence length="637" mass="71829">MEHKKRLANSRYITGLSGLRTLAVIGVILYHLIPFTVPGGYLGVVIFLVLTGYLITDLLIQEWEQNGKIDLLDFYRRRITRLYPALVAMLFSTAAYITLFQRQLLNNLRGIMVSNLGYFYNWWQITHGQSYFERFANNESPFTHLWTLSIEGQFYLIWPFIIVGLVLFVKKRRKIAGWLFGLSLLSAGLMAFLFVPGHDPSRVYYGTDTRFFAILIGAALAIIWPSTHLKAKVARAQRLLLDGIGIVTSILVIILFFTLPAQSTFLYRGGMYLFTIIIALLTAVIVNPAADLNRFYTNRIFTWVGQRSYGIYLYQFPVMIFYENQVKDIANSPVLHGVIQLVLILLISELSYRLIERPFSHFKYRHFFSFTREFFRRRSIYGRRRLLIIPAIAILGVGMIGFVVAPSGAAKTSNQLTKNIKHNEIANSKKRSSLLAEAQKAKSGSSSGSTQSSTESAKSIDAKLAANLTQKQVSQAQDLNVTAVGDSVMLDGGDTLQQIFPKMLLDASVGRQADTAVGILQSYAAKGVLGNVVLIGLGTNGPFTDQQVDQIMRTCGAKRQVYWINVRVPTRSWQNSVNRSLTAASGRWPNLKIIDWYKESNQHSDWFYADQVHPNVVGKEHYANFVARSIMQSNGQH</sequence>
<dbReference type="SUPFAM" id="SSF52266">
    <property type="entry name" value="SGNH hydrolase"/>
    <property type="match status" value="1"/>
</dbReference>
<dbReference type="KEGG" id="lbt:AYR52_05085"/>
<keyword evidence="2" id="KW-1003">Cell membrane</keyword>
<evidence type="ECO:0000313" key="8">
    <source>
        <dbReference type="EMBL" id="ANK63081.1"/>
    </source>
</evidence>
<keyword evidence="7 8" id="KW-0012">Acyltransferase</keyword>
<dbReference type="InterPro" id="IPR002656">
    <property type="entry name" value="Acyl_transf_3_dom"/>
</dbReference>
<dbReference type="GeneID" id="42982610"/>
<dbReference type="AlphaFoldDB" id="A0A192H527"/>
<accession>A0A192H527</accession>
<dbReference type="RefSeq" id="WP_068224702.1">
    <property type="nucleotide sequence ID" value="NZ_CP014623.1"/>
</dbReference>
<dbReference type="PANTHER" id="PTHR23028">
    <property type="entry name" value="ACETYLTRANSFERASE"/>
    <property type="match status" value="1"/>
</dbReference>
<keyword evidence="3 8" id="KW-0808">Transferase</keyword>
<dbReference type="InterPro" id="IPR050879">
    <property type="entry name" value="Acyltransferase_3"/>
</dbReference>
<dbReference type="PANTHER" id="PTHR23028:SF53">
    <property type="entry name" value="ACYL_TRANSF_3 DOMAIN-CONTAINING PROTEIN"/>
    <property type="match status" value="1"/>
</dbReference>
<evidence type="ECO:0000313" key="9">
    <source>
        <dbReference type="Proteomes" id="UP000078582"/>
    </source>
</evidence>
<dbReference type="Gene3D" id="3.40.50.1110">
    <property type="entry name" value="SGNH hydrolase"/>
    <property type="match status" value="1"/>
</dbReference>
<dbReference type="STRING" id="375175.AYR53_10110"/>
<reference evidence="8 9" key="1">
    <citation type="submission" date="2016-03" db="EMBL/GenBank/DDBJ databases">
        <title>Pediococcus and Lactobacillus from brewery environment - whole genome sequencing and assembly.</title>
        <authorList>
            <person name="Behr J."/>
            <person name="Geissler A.J."/>
            <person name="Vogel R.F."/>
        </authorList>
    </citation>
    <scope>NUCLEOTIDE SEQUENCE [LARGE SCALE GENOMIC DNA]</scope>
    <source>
        <strain evidence="8 9">TMW 1.1989</strain>
    </source>
</reference>
<evidence type="ECO:0000256" key="1">
    <source>
        <dbReference type="ARBA" id="ARBA00004651"/>
    </source>
</evidence>
<dbReference type="Pfam" id="PF01757">
    <property type="entry name" value="Acyl_transf_3"/>
    <property type="match status" value="1"/>
</dbReference>
<dbReference type="InterPro" id="IPR036514">
    <property type="entry name" value="SGNH_hydro_sf"/>
</dbReference>
<evidence type="ECO:0000256" key="2">
    <source>
        <dbReference type="ARBA" id="ARBA00022475"/>
    </source>
</evidence>
<dbReference type="OrthoDB" id="9796461at2"/>
<evidence type="ECO:0000256" key="3">
    <source>
        <dbReference type="ARBA" id="ARBA00022679"/>
    </source>
</evidence>
<dbReference type="GO" id="GO:0009103">
    <property type="term" value="P:lipopolysaccharide biosynthetic process"/>
    <property type="evidence" value="ECO:0007669"/>
    <property type="project" value="TreeGrafter"/>
</dbReference>
<gene>
    <name evidence="8" type="ORF">AYR53_10110</name>
</gene>
<dbReference type="CDD" id="cd01840">
    <property type="entry name" value="SGNH_hydrolase_yrhL_like"/>
    <property type="match status" value="1"/>
</dbReference>
<dbReference type="GO" id="GO:0005886">
    <property type="term" value="C:plasma membrane"/>
    <property type="evidence" value="ECO:0007669"/>
    <property type="project" value="UniProtKB-SubCell"/>
</dbReference>
<comment type="subcellular location">
    <subcellularLocation>
        <location evidence="1">Cell membrane</location>
        <topology evidence="1">Multi-pass membrane protein</topology>
    </subcellularLocation>
</comment>
<dbReference type="Proteomes" id="UP000078582">
    <property type="component" value="Chromosome"/>
</dbReference>
<organism evidence="8 9">
    <name type="scientific">Loigolactobacillus backii</name>
    <dbReference type="NCBI Taxonomy" id="375175"/>
    <lineage>
        <taxon>Bacteria</taxon>
        <taxon>Bacillati</taxon>
        <taxon>Bacillota</taxon>
        <taxon>Bacilli</taxon>
        <taxon>Lactobacillales</taxon>
        <taxon>Lactobacillaceae</taxon>
        <taxon>Loigolactobacillus</taxon>
    </lineage>
</organism>
<protein>
    <submittedName>
        <fullName evidence="8">Acyltransferase</fullName>
    </submittedName>
</protein>
<evidence type="ECO:0000256" key="4">
    <source>
        <dbReference type="ARBA" id="ARBA00022692"/>
    </source>
</evidence>
<keyword evidence="9" id="KW-1185">Reference proteome</keyword>
<keyword evidence="4" id="KW-0812">Transmembrane</keyword>
<dbReference type="EMBL" id="CP014873">
    <property type="protein sequence ID" value="ANK63081.1"/>
    <property type="molecule type" value="Genomic_DNA"/>
</dbReference>
<keyword evidence="6" id="KW-0472">Membrane</keyword>
<evidence type="ECO:0000256" key="7">
    <source>
        <dbReference type="ARBA" id="ARBA00023315"/>
    </source>
</evidence>
<name>A0A192H527_9LACO</name>